<organism evidence="2 3">
    <name type="scientific">Acinetobacter pollinis</name>
    <dbReference type="NCBI Taxonomy" id="2605270"/>
    <lineage>
        <taxon>Bacteria</taxon>
        <taxon>Pseudomonadati</taxon>
        <taxon>Pseudomonadota</taxon>
        <taxon>Gammaproteobacteria</taxon>
        <taxon>Moraxellales</taxon>
        <taxon>Moraxellaceae</taxon>
        <taxon>Acinetobacter</taxon>
    </lineage>
</organism>
<dbReference type="RefSeq" id="WP_325775892.1">
    <property type="nucleotide sequence ID" value="NZ_VTDN01000008.1"/>
</dbReference>
<dbReference type="EMBL" id="VTDN01000008">
    <property type="protein sequence ID" value="MEB5477528.1"/>
    <property type="molecule type" value="Genomic_DNA"/>
</dbReference>
<evidence type="ECO:0008006" key="4">
    <source>
        <dbReference type="Google" id="ProtNLM"/>
    </source>
</evidence>
<gene>
    <name evidence="2" type="ORF">I2F25_10790</name>
</gene>
<feature type="compositionally biased region" description="Low complexity" evidence="1">
    <location>
        <begin position="38"/>
        <end position="47"/>
    </location>
</feature>
<reference evidence="2 3" key="1">
    <citation type="submission" date="2019-08" db="EMBL/GenBank/DDBJ databases">
        <title>Five species of Acinetobacter isolated from floral nectar and animal pollinators.</title>
        <authorList>
            <person name="Hendry T.A."/>
        </authorList>
    </citation>
    <scope>NUCLEOTIDE SEQUENCE [LARGE SCALE GENOMIC DNA]</scope>
    <source>
        <strain evidence="2 3">MD18.27</strain>
    </source>
</reference>
<proteinExistence type="predicted"/>
<sequence>MMRSKSMTSQGKETIKGLGLKLNKDSIRVAGSESEDITQSTTTTSTSHKAGQISAGNLKIQSNTGIDIYSQNIKVTDTTVLDHG</sequence>
<evidence type="ECO:0000256" key="1">
    <source>
        <dbReference type="SAM" id="MobiDB-lite"/>
    </source>
</evidence>
<evidence type="ECO:0000313" key="3">
    <source>
        <dbReference type="Proteomes" id="UP001339883"/>
    </source>
</evidence>
<name>A0ABU6DXB7_9GAMM</name>
<accession>A0ABU6DXB7</accession>
<dbReference type="Proteomes" id="UP001339883">
    <property type="component" value="Unassembled WGS sequence"/>
</dbReference>
<feature type="region of interest" description="Disordered" evidence="1">
    <location>
        <begin position="31"/>
        <end position="52"/>
    </location>
</feature>
<evidence type="ECO:0000313" key="2">
    <source>
        <dbReference type="EMBL" id="MEB5477528.1"/>
    </source>
</evidence>
<comment type="caution">
    <text evidence="2">The sequence shown here is derived from an EMBL/GenBank/DDBJ whole genome shotgun (WGS) entry which is preliminary data.</text>
</comment>
<keyword evidence="3" id="KW-1185">Reference proteome</keyword>
<protein>
    <recommendedName>
        <fullName evidence="4">Hemagglutinin</fullName>
    </recommendedName>
</protein>